<evidence type="ECO:0000313" key="1">
    <source>
        <dbReference type="EMBL" id="CAK7324961.1"/>
    </source>
</evidence>
<protein>
    <submittedName>
        <fullName evidence="1">Uncharacterized protein</fullName>
    </submittedName>
</protein>
<organism evidence="1 2">
    <name type="scientific">Dovyalis caffra</name>
    <dbReference type="NCBI Taxonomy" id="77055"/>
    <lineage>
        <taxon>Eukaryota</taxon>
        <taxon>Viridiplantae</taxon>
        <taxon>Streptophyta</taxon>
        <taxon>Embryophyta</taxon>
        <taxon>Tracheophyta</taxon>
        <taxon>Spermatophyta</taxon>
        <taxon>Magnoliopsida</taxon>
        <taxon>eudicotyledons</taxon>
        <taxon>Gunneridae</taxon>
        <taxon>Pentapetalae</taxon>
        <taxon>rosids</taxon>
        <taxon>fabids</taxon>
        <taxon>Malpighiales</taxon>
        <taxon>Salicaceae</taxon>
        <taxon>Flacourtieae</taxon>
        <taxon>Dovyalis</taxon>
    </lineage>
</organism>
<keyword evidence="2" id="KW-1185">Reference proteome</keyword>
<reference evidence="1 2" key="1">
    <citation type="submission" date="2024-01" db="EMBL/GenBank/DDBJ databases">
        <authorList>
            <person name="Waweru B."/>
        </authorList>
    </citation>
    <scope>NUCLEOTIDE SEQUENCE [LARGE SCALE GENOMIC DNA]</scope>
</reference>
<sequence length="122" mass="13710">MLEICNRASKRNFLVIPITGVPQHNHISTPKNNRQLPITRAENHDESMAVTTGQVFADDFTVFLDEEPTVNNGAPFLQTHLNCTTDLVGSHRSRSKVHGWELQPNLSALLPMMLFPLGFCRD</sequence>
<dbReference type="EMBL" id="CAWUPB010000815">
    <property type="protein sequence ID" value="CAK7324961.1"/>
    <property type="molecule type" value="Genomic_DNA"/>
</dbReference>
<accession>A0AAV1QU25</accession>
<dbReference type="AlphaFoldDB" id="A0AAV1QU25"/>
<comment type="caution">
    <text evidence="1">The sequence shown here is derived from an EMBL/GenBank/DDBJ whole genome shotgun (WGS) entry which is preliminary data.</text>
</comment>
<proteinExistence type="predicted"/>
<evidence type="ECO:0000313" key="2">
    <source>
        <dbReference type="Proteomes" id="UP001314170"/>
    </source>
</evidence>
<dbReference type="Proteomes" id="UP001314170">
    <property type="component" value="Unassembled WGS sequence"/>
</dbReference>
<gene>
    <name evidence="1" type="ORF">DCAF_LOCUS2632</name>
</gene>
<name>A0AAV1QU25_9ROSI</name>